<dbReference type="OrthoDB" id="9771038at2"/>
<protein>
    <submittedName>
        <fullName evidence="9">Acyl-CoA dehydrogenase</fullName>
    </submittedName>
</protein>
<dbReference type="InterPro" id="IPR009100">
    <property type="entry name" value="AcylCoA_DH/oxidase_NM_dom_sf"/>
</dbReference>
<reference evidence="9" key="1">
    <citation type="submission" date="2015-12" db="EMBL/GenBank/DDBJ databases">
        <authorList>
            <person name="Tikhonova T.V."/>
            <person name="Pavlov A.R."/>
            <person name="Beletsky A.V."/>
            <person name="Mardanov A.V."/>
            <person name="Sorokin D.Y."/>
            <person name="Ravin N.V."/>
            <person name="Popov V.O."/>
        </authorList>
    </citation>
    <scope>NUCLEOTIDE SEQUENCE</scope>
    <source>
        <strain evidence="9">DSM 14787</strain>
    </source>
</reference>
<evidence type="ECO:0000313" key="9">
    <source>
        <dbReference type="EMBL" id="AGA34703.1"/>
    </source>
</evidence>
<feature type="domain" description="Adaptive response protein AidB N-terminal" evidence="8">
    <location>
        <begin position="23"/>
        <end position="143"/>
    </location>
</feature>
<dbReference type="Gene3D" id="1.20.140.10">
    <property type="entry name" value="Butyryl-CoA Dehydrogenase, subunit A, domain 3"/>
    <property type="match status" value="1"/>
</dbReference>
<dbReference type="AlphaFoldDB" id="L0E081"/>
<accession>L0E081</accession>
<dbReference type="EMBL" id="CP003989">
    <property type="protein sequence ID" value="AGA34703.1"/>
    <property type="molecule type" value="Genomic_DNA"/>
</dbReference>
<comment type="similarity">
    <text evidence="2 5">Belongs to the acyl-CoA dehydrogenase family.</text>
</comment>
<evidence type="ECO:0000256" key="3">
    <source>
        <dbReference type="ARBA" id="ARBA00022630"/>
    </source>
</evidence>
<dbReference type="eggNOG" id="COG1960">
    <property type="taxonomic scope" value="Bacteria"/>
</dbReference>
<dbReference type="Pfam" id="PF02770">
    <property type="entry name" value="Acyl-CoA_dh_M"/>
    <property type="match status" value="1"/>
</dbReference>
<dbReference type="HOGENOM" id="CLU_016513_2_1_6"/>
<dbReference type="InterPro" id="IPR052904">
    <property type="entry name" value="Acyl-CoA_dehydrogenase-like"/>
</dbReference>
<dbReference type="PANTHER" id="PTHR42707">
    <property type="entry name" value="ACYL-COA DEHYDROGENASE"/>
    <property type="match status" value="1"/>
</dbReference>
<dbReference type="Pfam" id="PF18158">
    <property type="entry name" value="AidB_N"/>
    <property type="match status" value="1"/>
</dbReference>
<feature type="domain" description="Acyl-CoA oxidase/dehydrogenase middle" evidence="7">
    <location>
        <begin position="151"/>
        <end position="250"/>
    </location>
</feature>
<evidence type="ECO:0000259" key="7">
    <source>
        <dbReference type="Pfam" id="PF02770"/>
    </source>
</evidence>
<name>L0E081_THIND</name>
<evidence type="ECO:0000256" key="5">
    <source>
        <dbReference type="RuleBase" id="RU362125"/>
    </source>
</evidence>
<dbReference type="Gene3D" id="2.40.110.20">
    <property type="match status" value="1"/>
</dbReference>
<dbReference type="InterPro" id="IPR006089">
    <property type="entry name" value="Acyl-CoA_DH_CS"/>
</dbReference>
<dbReference type="InterPro" id="IPR009075">
    <property type="entry name" value="AcylCo_DH/oxidase_C"/>
</dbReference>
<dbReference type="InterPro" id="IPR041504">
    <property type="entry name" value="AidB_N"/>
</dbReference>
<dbReference type="Proteomes" id="UP000010809">
    <property type="component" value="Chromosome"/>
</dbReference>
<evidence type="ECO:0000256" key="1">
    <source>
        <dbReference type="ARBA" id="ARBA00001974"/>
    </source>
</evidence>
<dbReference type="SUPFAM" id="SSF56645">
    <property type="entry name" value="Acyl-CoA dehydrogenase NM domain-like"/>
    <property type="match status" value="1"/>
</dbReference>
<dbReference type="PROSITE" id="PS00073">
    <property type="entry name" value="ACYL_COA_DH_2"/>
    <property type="match status" value="1"/>
</dbReference>
<keyword evidence="4 5" id="KW-0274">FAD</keyword>
<evidence type="ECO:0000259" key="6">
    <source>
        <dbReference type="Pfam" id="PF00441"/>
    </source>
</evidence>
<keyword evidence="10" id="KW-1185">Reference proteome</keyword>
<dbReference type="InterPro" id="IPR036250">
    <property type="entry name" value="AcylCo_DH-like_C"/>
</dbReference>
<evidence type="ECO:0000313" key="10">
    <source>
        <dbReference type="Proteomes" id="UP000010809"/>
    </source>
</evidence>
<evidence type="ECO:0000259" key="8">
    <source>
        <dbReference type="Pfam" id="PF18158"/>
    </source>
</evidence>
<gene>
    <name evidence="9" type="primary">aidB [H]</name>
    <name evidence="9" type="ordered locus">TVNIR_3066</name>
</gene>
<feature type="domain" description="Acyl-CoA dehydrogenase/oxidase C-terminal" evidence="6">
    <location>
        <begin position="260"/>
        <end position="411"/>
    </location>
</feature>
<dbReference type="GO" id="GO:0003995">
    <property type="term" value="F:acyl-CoA dehydrogenase activity"/>
    <property type="evidence" value="ECO:0007669"/>
    <property type="project" value="InterPro"/>
</dbReference>
<proteinExistence type="inferred from homology"/>
<dbReference type="PANTHER" id="PTHR42707:SF2">
    <property type="entry name" value="ACD11 DEHYDROGENASE"/>
    <property type="match status" value="1"/>
</dbReference>
<dbReference type="InterPro" id="IPR006091">
    <property type="entry name" value="Acyl-CoA_Oxase/DH_mid-dom"/>
</dbReference>
<dbReference type="RefSeq" id="WP_015259811.1">
    <property type="nucleotide sequence ID" value="NC_019902.2"/>
</dbReference>
<organism evidence="9 10">
    <name type="scientific">Thioalkalivibrio nitratireducens (strain DSM 14787 / UNIQEM 213 / ALEN2)</name>
    <dbReference type="NCBI Taxonomy" id="1255043"/>
    <lineage>
        <taxon>Bacteria</taxon>
        <taxon>Pseudomonadati</taxon>
        <taxon>Pseudomonadota</taxon>
        <taxon>Gammaproteobacteria</taxon>
        <taxon>Chromatiales</taxon>
        <taxon>Ectothiorhodospiraceae</taxon>
        <taxon>Thioalkalivibrio</taxon>
    </lineage>
</organism>
<evidence type="ECO:0000256" key="4">
    <source>
        <dbReference type="ARBA" id="ARBA00022827"/>
    </source>
</evidence>
<comment type="cofactor">
    <cofactor evidence="1 5">
        <name>FAD</name>
        <dbReference type="ChEBI" id="CHEBI:57692"/>
    </cofactor>
</comment>
<sequence length="480" mass="53308">MPPVLSASPARLLDHWLGADGLSPALAEYERWFHQRGLAISAALDRAGTPGLCMYDRFGQREDRVLYPPEYRDLLDRGYGLGVVARASDERTLMPGYRIGYVTAFFDAGLYCPYTVSLGTLVAVLKYASPALRDRTLPQLAGREKGFWQGATWITEAGGGSDIGAHVRTRAERVADGWRLTGDKYFASNVGAEVAVVAARPAGGSDGVRGLALFLVPRRRADGSLNYRIRRLKDKIATRSVPTGEVELQDAEASLLGEPGQGIYLIMEVLNVSRVANSVASVALMQRAIAEARAFAERRVAFGRPLLEQPLLDRQMRERQNSLRACFGLAWESARQLDRVWQERPPYSERHRMFRLIAHLAKYWTAEQAIRTAQWAMEVHGGAGVLADYGIERLLREAMILAIWEGSPHRQMLDGLELMARHRAHEGLFTQLGHPPGTDRLRATIEHLLNRDQAEREAGVEPVFRELAAWTAEALAPPPA</sequence>
<dbReference type="Pfam" id="PF00441">
    <property type="entry name" value="Acyl-CoA_dh_1"/>
    <property type="match status" value="1"/>
</dbReference>
<keyword evidence="5" id="KW-0560">Oxidoreductase</keyword>
<keyword evidence="3 5" id="KW-0285">Flavoprotein</keyword>
<dbReference type="STRING" id="1255043.TVNIR_3066"/>
<dbReference type="KEGG" id="tni:TVNIR_3066"/>
<evidence type="ECO:0000256" key="2">
    <source>
        <dbReference type="ARBA" id="ARBA00009347"/>
    </source>
</evidence>
<dbReference type="PATRIC" id="fig|1255043.3.peg.3094"/>
<dbReference type="SUPFAM" id="SSF47203">
    <property type="entry name" value="Acyl-CoA dehydrogenase C-terminal domain-like"/>
    <property type="match status" value="1"/>
</dbReference>